<reference evidence="2" key="1">
    <citation type="submission" date="2021-02" db="EMBL/GenBank/DDBJ databases">
        <authorList>
            <person name="Dougan E. K."/>
            <person name="Rhodes N."/>
            <person name="Thang M."/>
            <person name="Chan C."/>
        </authorList>
    </citation>
    <scope>NUCLEOTIDE SEQUENCE</scope>
</reference>
<name>A0A812KZA9_9DINO</name>
<gene>
    <name evidence="2" type="primary">Wwox</name>
    <name evidence="2" type="ORF">SNAT2548_LOCUS10067</name>
</gene>
<proteinExistence type="predicted"/>
<dbReference type="EMBL" id="CAJNDS010000813">
    <property type="protein sequence ID" value="CAE7235618.1"/>
    <property type="molecule type" value="Genomic_DNA"/>
</dbReference>
<protein>
    <submittedName>
        <fullName evidence="2">Wwox protein</fullName>
    </submittedName>
</protein>
<keyword evidence="3" id="KW-1185">Reference proteome</keyword>
<evidence type="ECO:0000313" key="2">
    <source>
        <dbReference type="EMBL" id="CAE7235618.1"/>
    </source>
</evidence>
<sequence>MGNIGGLRLAGCGPTSMCTGVGNCGDWKHRQTSSDGLVLGPWGKGSSPSYEYPACGSSSTPRNPFEGPQLESPASAASPARDLVRKFIRDMLQGVAAVLPPAWPGDVCGHNVTVFLDKRMKVLCVRSTDPSVEVSTQLGVPLTSIASIAFGCCNPGEGRLSTTERSVTLFLDEGYGPSIVLEFRDLEERDTFAICLSMFVDGRKVEVDCREKRSL</sequence>
<feature type="region of interest" description="Disordered" evidence="1">
    <location>
        <begin position="51"/>
        <end position="77"/>
    </location>
</feature>
<organism evidence="2 3">
    <name type="scientific">Symbiodinium natans</name>
    <dbReference type="NCBI Taxonomy" id="878477"/>
    <lineage>
        <taxon>Eukaryota</taxon>
        <taxon>Sar</taxon>
        <taxon>Alveolata</taxon>
        <taxon>Dinophyceae</taxon>
        <taxon>Suessiales</taxon>
        <taxon>Symbiodiniaceae</taxon>
        <taxon>Symbiodinium</taxon>
    </lineage>
</organism>
<accession>A0A812KZA9</accession>
<dbReference type="Proteomes" id="UP000604046">
    <property type="component" value="Unassembled WGS sequence"/>
</dbReference>
<evidence type="ECO:0000313" key="3">
    <source>
        <dbReference type="Proteomes" id="UP000604046"/>
    </source>
</evidence>
<evidence type="ECO:0000256" key="1">
    <source>
        <dbReference type="SAM" id="MobiDB-lite"/>
    </source>
</evidence>
<dbReference type="AlphaFoldDB" id="A0A812KZA9"/>
<comment type="caution">
    <text evidence="2">The sequence shown here is derived from an EMBL/GenBank/DDBJ whole genome shotgun (WGS) entry which is preliminary data.</text>
</comment>
<dbReference type="OrthoDB" id="408456at2759"/>